<protein>
    <recommendedName>
        <fullName evidence="4">Methyltransferase</fullName>
    </recommendedName>
</protein>
<accession>A0A0P1I228</accession>
<dbReference type="RefSeq" id="WP_058309704.1">
    <property type="nucleotide sequence ID" value="NZ_CYTW01000001.1"/>
</dbReference>
<evidence type="ECO:0000256" key="1">
    <source>
        <dbReference type="SAM" id="MobiDB-lite"/>
    </source>
</evidence>
<dbReference type="Pfam" id="PF06080">
    <property type="entry name" value="DUF938"/>
    <property type="match status" value="1"/>
</dbReference>
<dbReference type="PANTHER" id="PTHR20974">
    <property type="entry name" value="UPF0585 PROTEIN CG18661"/>
    <property type="match status" value="1"/>
</dbReference>
<dbReference type="Gene3D" id="3.40.50.150">
    <property type="entry name" value="Vaccinia Virus protein VP39"/>
    <property type="match status" value="1"/>
</dbReference>
<proteinExistence type="predicted"/>
<dbReference type="GeneID" id="83879549"/>
<feature type="region of interest" description="Disordered" evidence="1">
    <location>
        <begin position="1"/>
        <end position="21"/>
    </location>
</feature>
<organism evidence="2 3">
    <name type="scientific">Shimia thalassica</name>
    <dbReference type="NCBI Taxonomy" id="1715693"/>
    <lineage>
        <taxon>Bacteria</taxon>
        <taxon>Pseudomonadati</taxon>
        <taxon>Pseudomonadota</taxon>
        <taxon>Alphaproteobacteria</taxon>
        <taxon>Rhodobacterales</taxon>
        <taxon>Roseobacteraceae</taxon>
    </lineage>
</organism>
<dbReference type="PANTHER" id="PTHR20974:SF0">
    <property type="entry name" value="UPF0585 PROTEIN CG18661"/>
    <property type="match status" value="1"/>
</dbReference>
<dbReference type="AlphaFoldDB" id="A0A0P1I228"/>
<evidence type="ECO:0000313" key="2">
    <source>
        <dbReference type="EMBL" id="CUJ85240.1"/>
    </source>
</evidence>
<dbReference type="InterPro" id="IPR010342">
    <property type="entry name" value="DUF938"/>
</dbReference>
<keyword evidence="3" id="KW-1185">Reference proteome</keyword>
<gene>
    <name evidence="2" type="ORF">PH7735_00468</name>
</gene>
<evidence type="ECO:0008006" key="4">
    <source>
        <dbReference type="Google" id="ProtNLM"/>
    </source>
</evidence>
<dbReference type="STRING" id="1715693.PH7735_00468"/>
<dbReference type="EMBL" id="CYTW01000001">
    <property type="protein sequence ID" value="CUJ85240.1"/>
    <property type="molecule type" value="Genomic_DNA"/>
</dbReference>
<dbReference type="InterPro" id="IPR029063">
    <property type="entry name" value="SAM-dependent_MTases_sf"/>
</dbReference>
<dbReference type="SUPFAM" id="SSF53335">
    <property type="entry name" value="S-adenosyl-L-methionine-dependent methyltransferases"/>
    <property type="match status" value="1"/>
</dbReference>
<sequence length="220" mass="23928">MPRRDTLPPTASVTTPQDNDRLYAPSAARNVADVVEVAKMHAPVDEGKALELASGTGQHIIALATALPRFQWQPTEVDADRRKSINAYIAESALSNITAAIPLDATATGWGATHTGQSLIMLSNLLHLISTPETQTLIREAAIALAPGGVLMVYGPFMRDGEMTSDGDTSFHQSLQDADPEIGYKSDFDVLEWGQSHFLDYLDMVEMPANNLSILWRKPE</sequence>
<reference evidence="3" key="1">
    <citation type="submission" date="2015-09" db="EMBL/GenBank/DDBJ databases">
        <authorList>
            <person name="Rodrigo-Torres Lidia"/>
            <person name="Arahal R.David."/>
        </authorList>
    </citation>
    <scope>NUCLEOTIDE SEQUENCE [LARGE SCALE GENOMIC DNA]</scope>
    <source>
        <strain evidence="3">CECT 7735</strain>
    </source>
</reference>
<dbReference type="Proteomes" id="UP000051870">
    <property type="component" value="Unassembled WGS sequence"/>
</dbReference>
<name>A0A0P1I228_9RHOB</name>
<evidence type="ECO:0000313" key="3">
    <source>
        <dbReference type="Proteomes" id="UP000051870"/>
    </source>
</evidence>